<proteinExistence type="predicted"/>
<dbReference type="InterPro" id="IPR013216">
    <property type="entry name" value="Methyltransf_11"/>
</dbReference>
<sequence>MSRAKPRVGVRDIYKLGVRLKVEQASLPLKKSSWLLHIFRHPTLLLKSLTPIDYVRYREFEFALSALNSCPNSPGTVLDLSSPKLLPLTIAASFPETPVYATDILPAESLFVEKSAKSLRLTNVIPEIQDCRALRYPDASFDVITSLSVFEHIAPEQDGEIPAVKELARVLAPHGIAILTVPFSKKYFAEYRTGRVYERISSETVPIFFQRFYDYDLLLSNIIQASGLSLLYLGCIEERYFFQDPHKRLAHYINSTRRQTMVFGIWFPVLARIFLSAPQPLDVCRKPYIACIVLKKS</sequence>
<reference evidence="2" key="1">
    <citation type="submission" date="2019-11" db="EMBL/GenBank/DDBJ databases">
        <title>Microbial mats filling the niche in hypersaline microbial mats.</title>
        <authorList>
            <person name="Wong H.L."/>
            <person name="Macleod F.I."/>
            <person name="White R.A. III"/>
            <person name="Burns B.P."/>
        </authorList>
    </citation>
    <scope>NUCLEOTIDE SEQUENCE</scope>
    <source>
        <strain evidence="2">Rbin_158</strain>
    </source>
</reference>
<dbReference type="InterPro" id="IPR029063">
    <property type="entry name" value="SAM-dependent_MTases_sf"/>
</dbReference>
<evidence type="ECO:0000313" key="2">
    <source>
        <dbReference type="EMBL" id="MBD3324026.1"/>
    </source>
</evidence>
<comment type="caution">
    <text evidence="2">The sequence shown here is derived from an EMBL/GenBank/DDBJ whole genome shotgun (WGS) entry which is preliminary data.</text>
</comment>
<dbReference type="Gene3D" id="3.40.50.150">
    <property type="entry name" value="Vaccinia Virus protein VP39"/>
    <property type="match status" value="1"/>
</dbReference>
<keyword evidence="2" id="KW-0808">Transferase</keyword>
<protein>
    <submittedName>
        <fullName evidence="2">Methyltransferase domain-containing protein</fullName>
    </submittedName>
</protein>
<dbReference type="Proteomes" id="UP000649604">
    <property type="component" value="Unassembled WGS sequence"/>
</dbReference>
<feature type="domain" description="Methyltransferase type 11" evidence="1">
    <location>
        <begin position="98"/>
        <end position="178"/>
    </location>
</feature>
<dbReference type="GO" id="GO:0008757">
    <property type="term" value="F:S-adenosylmethionine-dependent methyltransferase activity"/>
    <property type="evidence" value="ECO:0007669"/>
    <property type="project" value="InterPro"/>
</dbReference>
<dbReference type="Pfam" id="PF08241">
    <property type="entry name" value="Methyltransf_11"/>
    <property type="match status" value="1"/>
</dbReference>
<dbReference type="GO" id="GO:0032259">
    <property type="term" value="P:methylation"/>
    <property type="evidence" value="ECO:0007669"/>
    <property type="project" value="UniProtKB-KW"/>
</dbReference>
<accession>A0A9D5JUQ6</accession>
<dbReference type="CDD" id="cd02440">
    <property type="entry name" value="AdoMet_MTases"/>
    <property type="match status" value="1"/>
</dbReference>
<gene>
    <name evidence="2" type="ORF">GF339_05540</name>
</gene>
<evidence type="ECO:0000313" key="3">
    <source>
        <dbReference type="Proteomes" id="UP000649604"/>
    </source>
</evidence>
<keyword evidence="2" id="KW-0489">Methyltransferase</keyword>
<dbReference type="AlphaFoldDB" id="A0A9D5JUQ6"/>
<dbReference type="EMBL" id="WJJP01000175">
    <property type="protein sequence ID" value="MBD3324026.1"/>
    <property type="molecule type" value="Genomic_DNA"/>
</dbReference>
<dbReference type="SUPFAM" id="SSF53335">
    <property type="entry name" value="S-adenosyl-L-methionine-dependent methyltransferases"/>
    <property type="match status" value="1"/>
</dbReference>
<name>A0A9D5JUQ6_9BACT</name>
<organism evidence="2 3">
    <name type="scientific">candidate division KSB3 bacterium</name>
    <dbReference type="NCBI Taxonomy" id="2044937"/>
    <lineage>
        <taxon>Bacteria</taxon>
        <taxon>candidate division KSB3</taxon>
    </lineage>
</organism>
<evidence type="ECO:0000259" key="1">
    <source>
        <dbReference type="Pfam" id="PF08241"/>
    </source>
</evidence>